<proteinExistence type="predicted"/>
<sequence>MDLDRWFFRFVCVRRGMATHKNEKTETKNDGFFRIANFLNLIQLSL</sequence>
<organism evidence="1 2">
    <name type="scientific">Leptospira yanagawae serovar Saopaulo str. Sao Paulo = ATCC 700523</name>
    <dbReference type="NCBI Taxonomy" id="1249483"/>
    <lineage>
        <taxon>Bacteria</taxon>
        <taxon>Pseudomonadati</taxon>
        <taxon>Spirochaetota</taxon>
        <taxon>Spirochaetia</taxon>
        <taxon>Leptospirales</taxon>
        <taxon>Leptospiraceae</taxon>
        <taxon>Leptospira</taxon>
    </lineage>
</organism>
<accession>A0A5E8HF10</accession>
<protein>
    <submittedName>
        <fullName evidence="1">Uncharacterized protein</fullName>
    </submittedName>
</protein>
<dbReference type="Proteomes" id="UP000013996">
    <property type="component" value="Unassembled WGS sequence"/>
</dbReference>
<reference evidence="1 2" key="1">
    <citation type="submission" date="2013-04" db="EMBL/GenBank/DDBJ databases">
        <authorList>
            <person name="Harkins D.M."/>
            <person name="Durkin A.S."/>
            <person name="Brinkac L.M."/>
            <person name="Haft D.H."/>
            <person name="Selengut J.D."/>
            <person name="Sanka R."/>
            <person name="DePew J."/>
            <person name="Purushe J."/>
            <person name="Hartskeerl R.A."/>
            <person name="Ahmed A."/>
            <person name="van der Linden H."/>
            <person name="Goris M.G.A."/>
            <person name="Vinetz J.M."/>
            <person name="Sutton G.G."/>
            <person name="Nierman W.C."/>
            <person name="Fouts D.E."/>
        </authorList>
    </citation>
    <scope>NUCLEOTIDE SEQUENCE [LARGE SCALE GENOMIC DNA]</scope>
    <source>
        <strain evidence="1 2">Sao Paulo</strain>
    </source>
</reference>
<dbReference type="EMBL" id="AOGX02000015">
    <property type="protein sequence ID" value="EOQ89849.1"/>
    <property type="molecule type" value="Genomic_DNA"/>
</dbReference>
<evidence type="ECO:0000313" key="1">
    <source>
        <dbReference type="EMBL" id="EOQ89849.1"/>
    </source>
</evidence>
<name>A0A5E8HF10_9LEPT</name>
<comment type="caution">
    <text evidence="1">The sequence shown here is derived from an EMBL/GenBank/DDBJ whole genome shotgun (WGS) entry which is preliminary data.</text>
</comment>
<gene>
    <name evidence="1" type="ORF">LEP1GSC202_1865</name>
</gene>
<dbReference type="AlphaFoldDB" id="A0A5E8HF10"/>
<evidence type="ECO:0000313" key="2">
    <source>
        <dbReference type="Proteomes" id="UP000013996"/>
    </source>
</evidence>